<feature type="region of interest" description="Disordered" evidence="5">
    <location>
        <begin position="1"/>
        <end position="39"/>
    </location>
</feature>
<protein>
    <recommendedName>
        <fullName evidence="6">AtC3H23-like CCCH zinc finger domain-containing protein</fullName>
    </recommendedName>
</protein>
<evidence type="ECO:0000256" key="2">
    <source>
        <dbReference type="ARBA" id="ARBA00022771"/>
    </source>
</evidence>
<dbReference type="EMBL" id="CCKQ01006295">
    <property type="protein sequence ID" value="CDW77597.1"/>
    <property type="molecule type" value="Genomic_DNA"/>
</dbReference>
<organism evidence="7 8">
    <name type="scientific">Stylonychia lemnae</name>
    <name type="common">Ciliate</name>
    <dbReference type="NCBI Taxonomy" id="5949"/>
    <lineage>
        <taxon>Eukaryota</taxon>
        <taxon>Sar</taxon>
        <taxon>Alveolata</taxon>
        <taxon>Ciliophora</taxon>
        <taxon>Intramacronucleata</taxon>
        <taxon>Spirotrichea</taxon>
        <taxon>Stichotrichia</taxon>
        <taxon>Sporadotrichida</taxon>
        <taxon>Oxytrichidae</taxon>
        <taxon>Stylonychinae</taxon>
        <taxon>Stylonychia</taxon>
    </lineage>
</organism>
<feature type="region of interest" description="Disordered" evidence="5">
    <location>
        <begin position="654"/>
        <end position="677"/>
    </location>
</feature>
<dbReference type="InterPro" id="IPR057444">
    <property type="entry name" value="Znf-CCCH_AtC3H23-like"/>
</dbReference>
<sequence>MFPQNNTGKVKGSNSAKKESNRSSPSEDKSLSYLSQAFQPSQESLTVTVIPCGREDGKNSEEEMPYELIIKKKVTEHSLKDIFSKKSEVWETVFKTHLDQEAIPNFSIFRRQFEYEQDPSKSELYLHILYMKSQEKSLARNYNAEQLELFCHNRFYGPLVVAYNFNKSPYHLYNFSLADLSNIENINRIKDDYVPECLLEFDPLKQDLDKLFKPENMERFTFYMFKYKSSWCPNKKDSHDSKSCIYAHHTRDFRRPPDIFKYSPEDCETLTKGIGWDKCEKGLKCNKCHTTVERLYHPDKYKRIYCDKTRCNNSDICAFNHSQKERQQALKECQKYRKGVDQKNHLSDINDLQRRLNEYYRNQNQMHSSYQNQSISLKSSLIEDQKEQHLSLRDSSSSSAKSIQCEEYKAHLFDSDNYSINVSPPQQYESNYANTLQLNNNLRMNPISSLLDQSSQAFQPGYRQNICQPPINIVTQQQQIYYNVQNQQQMNMINQPMQNQNYNIIQMNNSAQQQIMQTQSISQLNNMHHIQLIQNQQSLANNGCYFEEKIKDQNKLQVNLFEYGDFENPKTRTSTFSKASEGREEIKKNQVTFLDVFSNPHFLKPVDDEDQQSPAYLNRQQSGKSPSNFASPIILDFLEDDNFFQVDESRHKSKTEFVRRDRQESEDSNQDDFPLQRDAQEYLNSILPNNSIKFKKHSQSRFSFSNQKRK</sequence>
<dbReference type="GO" id="GO:0008270">
    <property type="term" value="F:zinc ion binding"/>
    <property type="evidence" value="ECO:0007669"/>
    <property type="project" value="UniProtKB-KW"/>
</dbReference>
<reference evidence="7 8" key="1">
    <citation type="submission" date="2014-06" db="EMBL/GenBank/DDBJ databases">
        <authorList>
            <person name="Swart Estienne"/>
        </authorList>
    </citation>
    <scope>NUCLEOTIDE SEQUENCE [LARGE SCALE GENOMIC DNA]</scope>
    <source>
        <strain evidence="7 8">130c</strain>
    </source>
</reference>
<feature type="compositionally biased region" description="Polar residues" evidence="5">
    <location>
        <begin position="1"/>
        <end position="15"/>
    </location>
</feature>
<dbReference type="Pfam" id="PF25512">
    <property type="entry name" value="zf-CCCH_AtC3H23"/>
    <property type="match status" value="1"/>
</dbReference>
<proteinExistence type="predicted"/>
<dbReference type="AlphaFoldDB" id="A0A078A7P7"/>
<feature type="domain" description="AtC3H23-like CCCH zinc finger" evidence="6">
    <location>
        <begin position="222"/>
        <end position="255"/>
    </location>
</feature>
<evidence type="ECO:0000256" key="4">
    <source>
        <dbReference type="ARBA" id="ARBA00023125"/>
    </source>
</evidence>
<gene>
    <name evidence="7" type="primary">Contig9034.g9666</name>
    <name evidence="7" type="ORF">STYLEM_6560</name>
</gene>
<evidence type="ECO:0000256" key="3">
    <source>
        <dbReference type="ARBA" id="ARBA00022833"/>
    </source>
</evidence>
<name>A0A078A7P7_STYLE</name>
<dbReference type="PANTHER" id="PTHR14493">
    <property type="entry name" value="UNKEMPT FAMILY MEMBER"/>
    <property type="match status" value="1"/>
</dbReference>
<dbReference type="PANTHER" id="PTHR14493:SF50">
    <property type="entry name" value="RING FINGER PROTEIN UNKEMPT"/>
    <property type="match status" value="1"/>
</dbReference>
<dbReference type="InParanoid" id="A0A078A7P7"/>
<evidence type="ECO:0000313" key="8">
    <source>
        <dbReference type="Proteomes" id="UP000039865"/>
    </source>
</evidence>
<evidence type="ECO:0000313" key="7">
    <source>
        <dbReference type="EMBL" id="CDW77597.1"/>
    </source>
</evidence>
<keyword evidence="2" id="KW-0863">Zinc-finger</keyword>
<dbReference type="GO" id="GO:0003677">
    <property type="term" value="F:DNA binding"/>
    <property type="evidence" value="ECO:0007669"/>
    <property type="project" value="UniProtKB-KW"/>
</dbReference>
<feature type="compositionally biased region" description="Basic and acidic residues" evidence="5">
    <location>
        <begin position="16"/>
        <end position="30"/>
    </location>
</feature>
<evidence type="ECO:0000259" key="6">
    <source>
        <dbReference type="Pfam" id="PF25512"/>
    </source>
</evidence>
<dbReference type="InterPro" id="IPR045234">
    <property type="entry name" value="Unkempt-like"/>
</dbReference>
<evidence type="ECO:0000256" key="1">
    <source>
        <dbReference type="ARBA" id="ARBA00022723"/>
    </source>
</evidence>
<evidence type="ECO:0000256" key="5">
    <source>
        <dbReference type="SAM" id="MobiDB-lite"/>
    </source>
</evidence>
<dbReference type="Proteomes" id="UP000039865">
    <property type="component" value="Unassembled WGS sequence"/>
</dbReference>
<keyword evidence="4" id="KW-0238">DNA-binding</keyword>
<feature type="compositionally biased region" description="Basic and acidic residues" evidence="5">
    <location>
        <begin position="654"/>
        <end position="665"/>
    </location>
</feature>
<keyword evidence="3" id="KW-0862">Zinc</keyword>
<keyword evidence="8" id="KW-1185">Reference proteome</keyword>
<accession>A0A078A7P7</accession>
<keyword evidence="1" id="KW-0479">Metal-binding</keyword>